<protein>
    <submittedName>
        <fullName evidence="7">Related to tRNA nucleotidyltransferase</fullName>
    </submittedName>
</protein>
<keyword evidence="8" id="KW-1185">Reference proteome</keyword>
<organism evidence="7 8">
    <name type="scientific">Sporisorium reilianum (strain SRZ2)</name>
    <name type="common">Maize head smut fungus</name>
    <dbReference type="NCBI Taxonomy" id="999809"/>
    <lineage>
        <taxon>Eukaryota</taxon>
        <taxon>Fungi</taxon>
        <taxon>Dikarya</taxon>
        <taxon>Basidiomycota</taxon>
        <taxon>Ustilaginomycotina</taxon>
        <taxon>Ustilaginomycetes</taxon>
        <taxon>Ustilaginales</taxon>
        <taxon>Ustilaginaceae</taxon>
        <taxon>Sporisorium</taxon>
    </lineage>
</organism>
<dbReference type="FunFam" id="3.30.460.10:FF:000019">
    <property type="entry name" value="tRNA nucleotidyltransferase cca2"/>
    <property type="match status" value="1"/>
</dbReference>
<sequence>MSLTCFRAWPRQRLLPLRSLCSPSATIVRSPSSQILVSLSLTTQLRSRSTMRQGAQIHLTEQEEAICQLLDQTCSYIHRERPNIPDIDSTQTSGDGSQPCEARIAGGWVRDKLLARDSDDLDISLSTLTGNAFALYLKHYLSSPSFAASPLARSPFFSDEGSEMGRIGKIAANPEQSKNLETATARVLGLSLDFVNLRKETYDPGSRIPTMTFGTPKEDAERRDITINSLLYNVHTRQVEDHTGLGLQDLASGLIRTPLPPLTTFLDDPLRVLRCVRFSSRFAYELHPTIIRCLTGANVAGNPADGAETSLDQLASSDDPRVSTQGSRGVESGRDQIRDALVSKVSRERFGIEVDKMIKGPNPLLALFLLHRLELFPLVFHPPPSAGKLYAASASIPPKELGQPGPDSVALNAARLLDAILGGKALEDGSPVNQSVPLDSLRIGDGRNDTQKADLSRAFSSIPTSPIPKAVLAALPADLVSSWSSASLSSEERRRLWISVALLPVRHLMYEEKKNKFAWAGESVIANGLKLGTKTLKEPVASLHRCMELLPLGRKVLSSEQTPVDAESEALDRLLHLPRGLSVKSRLALLLRNPHVSNGMLQLRPEPALLVSFISELIDLWHQHTGTFDDTATLAALQAQSTALASEYTRFWRLITQWNLVARADEKPVLDGNAVTACLGCHPKLISQIQTFVLAWQYDQPQLGGDAEEECRTWLKAEWDKGGIVPFDQRPAPPPSKGDKAKKKPVPAKTAEEGERRKRQKSE</sequence>
<dbReference type="Gene3D" id="3.30.460.10">
    <property type="entry name" value="Beta Polymerase, domain 2"/>
    <property type="match status" value="1"/>
</dbReference>
<dbReference type="OrthoDB" id="445712at2759"/>
<dbReference type="PANTHER" id="PTHR13734:SF5">
    <property type="entry name" value="CCA TRNA NUCLEOTIDYLTRANSFERASE, MITOCHONDRIAL"/>
    <property type="match status" value="1"/>
</dbReference>
<feature type="compositionally biased region" description="Basic and acidic residues" evidence="5">
    <location>
        <begin position="750"/>
        <end position="763"/>
    </location>
</feature>
<evidence type="ECO:0000256" key="5">
    <source>
        <dbReference type="SAM" id="MobiDB-lite"/>
    </source>
</evidence>
<evidence type="ECO:0000256" key="4">
    <source>
        <dbReference type="RuleBase" id="RU003953"/>
    </source>
</evidence>
<dbReference type="GO" id="GO:0052927">
    <property type="term" value="F:CC tRNA cytidylyltransferase activity"/>
    <property type="evidence" value="ECO:0007669"/>
    <property type="project" value="TreeGrafter"/>
</dbReference>
<dbReference type="InterPro" id="IPR043519">
    <property type="entry name" value="NT_sf"/>
</dbReference>
<dbReference type="GO" id="GO:0052929">
    <property type="term" value="F:ATP:3'-cytidine-cytidine-tRNA adenylyltransferase activity"/>
    <property type="evidence" value="ECO:0007669"/>
    <property type="project" value="TreeGrafter"/>
</dbReference>
<dbReference type="Gene3D" id="1.10.3090.10">
    <property type="entry name" value="cca-adding enzyme, domain 2"/>
    <property type="match status" value="1"/>
</dbReference>
<feature type="region of interest" description="Disordered" evidence="5">
    <location>
        <begin position="724"/>
        <end position="763"/>
    </location>
</feature>
<keyword evidence="3 4" id="KW-0694">RNA-binding</keyword>
<dbReference type="GO" id="GO:0001680">
    <property type="term" value="P:tRNA 3'-terminal CCA addition"/>
    <property type="evidence" value="ECO:0007669"/>
    <property type="project" value="TreeGrafter"/>
</dbReference>
<evidence type="ECO:0000259" key="6">
    <source>
        <dbReference type="Pfam" id="PF01743"/>
    </source>
</evidence>
<dbReference type="VEuPathDB" id="FungiDB:sr14886"/>
<evidence type="ECO:0000256" key="1">
    <source>
        <dbReference type="ARBA" id="ARBA00007265"/>
    </source>
</evidence>
<dbReference type="AlphaFoldDB" id="E6ZMZ6"/>
<reference evidence="7 8" key="1">
    <citation type="journal article" date="2010" name="Science">
        <title>Pathogenicity determinants in smut fungi revealed by genome comparison.</title>
        <authorList>
            <person name="Schirawski J."/>
            <person name="Mannhaupt G."/>
            <person name="Muench K."/>
            <person name="Brefort T."/>
            <person name="Schipper K."/>
            <person name="Doehlemann G."/>
            <person name="Di Stasio M."/>
            <person name="Roessel N."/>
            <person name="Mendoza-Mendoza A."/>
            <person name="Pester D."/>
            <person name="Mueller O."/>
            <person name="Winterberg B."/>
            <person name="Meyer E."/>
            <person name="Ghareeb H."/>
            <person name="Wollenberg T."/>
            <person name="Muensterkoetter M."/>
            <person name="Wong P."/>
            <person name="Walter M."/>
            <person name="Stukenbrock E."/>
            <person name="Gueldener U."/>
            <person name="Kahmann R."/>
        </authorList>
    </citation>
    <scope>NUCLEOTIDE SEQUENCE [LARGE SCALE GENOMIC DNA]</scope>
    <source>
        <strain evidence="8">SRZ2</strain>
    </source>
</reference>
<evidence type="ECO:0000313" key="8">
    <source>
        <dbReference type="Proteomes" id="UP000008867"/>
    </source>
</evidence>
<dbReference type="SUPFAM" id="SSF81891">
    <property type="entry name" value="Poly A polymerase C-terminal region-like"/>
    <property type="match status" value="2"/>
</dbReference>
<feature type="region of interest" description="Disordered" evidence="5">
    <location>
        <begin position="305"/>
        <end position="333"/>
    </location>
</feature>
<dbReference type="PANTHER" id="PTHR13734">
    <property type="entry name" value="TRNA-NUCLEOTIDYLTRANSFERASE"/>
    <property type="match status" value="1"/>
</dbReference>
<dbReference type="InterPro" id="IPR002646">
    <property type="entry name" value="PolA_pol_head_dom"/>
</dbReference>
<dbReference type="CDD" id="cd05398">
    <property type="entry name" value="NT_ClassII-CCAase"/>
    <property type="match status" value="1"/>
</dbReference>
<dbReference type="HOGENOM" id="CLU_019592_2_1_1"/>
<gene>
    <name evidence="7" type="ORF">sr14886</name>
</gene>
<evidence type="ECO:0000256" key="2">
    <source>
        <dbReference type="ARBA" id="ARBA00022679"/>
    </source>
</evidence>
<dbReference type="Pfam" id="PF01743">
    <property type="entry name" value="PolyA_pol"/>
    <property type="match status" value="1"/>
</dbReference>
<dbReference type="GO" id="GO:0003723">
    <property type="term" value="F:RNA binding"/>
    <property type="evidence" value="ECO:0007669"/>
    <property type="project" value="UniProtKB-KW"/>
</dbReference>
<comment type="similarity">
    <text evidence="1 4">Belongs to the tRNA nucleotidyltransferase/poly(A) polymerase family.</text>
</comment>
<dbReference type="GO" id="GO:0005739">
    <property type="term" value="C:mitochondrion"/>
    <property type="evidence" value="ECO:0007669"/>
    <property type="project" value="UniProtKB-ARBA"/>
</dbReference>
<dbReference type="SUPFAM" id="SSF81301">
    <property type="entry name" value="Nucleotidyltransferase"/>
    <property type="match status" value="1"/>
</dbReference>
<dbReference type="eggNOG" id="KOG2159">
    <property type="taxonomic scope" value="Eukaryota"/>
</dbReference>
<keyword evidence="2 4" id="KW-0808">Transferase</keyword>
<evidence type="ECO:0000256" key="3">
    <source>
        <dbReference type="ARBA" id="ARBA00022884"/>
    </source>
</evidence>
<accession>E6ZMZ6</accession>
<name>E6ZMZ6_SPORE</name>
<evidence type="ECO:0000313" key="7">
    <source>
        <dbReference type="EMBL" id="CBQ68603.1"/>
    </source>
</evidence>
<feature type="domain" description="Poly A polymerase head" evidence="6">
    <location>
        <begin position="102"/>
        <end position="256"/>
    </location>
</feature>
<feature type="compositionally biased region" description="Polar residues" evidence="5">
    <location>
        <begin position="310"/>
        <end position="327"/>
    </location>
</feature>
<dbReference type="Proteomes" id="UP000008867">
    <property type="component" value="Chromosome 11"/>
</dbReference>
<dbReference type="EMBL" id="FQ311432">
    <property type="protein sequence ID" value="CBQ68603.1"/>
    <property type="molecule type" value="Genomic_DNA"/>
</dbReference>
<proteinExistence type="inferred from homology"/>